<accession>A0A2T2X355</accession>
<dbReference type="CDD" id="cd00146">
    <property type="entry name" value="PKD"/>
    <property type="match status" value="1"/>
</dbReference>
<gene>
    <name evidence="1" type="ORF">C7B46_18805</name>
</gene>
<sequence>MEGGQVVKVTKDKQGQVAREVLTKKWSDWVDYWAVDFDFERRQEIIRVVDADGTEREVWTGNYIFENEWQSFRTRKDRALELTSAPHTYPRTGRYKIAVKVIDIFGIDTTKVVEVTVS</sequence>
<organism evidence="1 2">
    <name type="scientific">Sulfobacillus benefaciens</name>
    <dbReference type="NCBI Taxonomy" id="453960"/>
    <lineage>
        <taxon>Bacteria</taxon>
        <taxon>Bacillati</taxon>
        <taxon>Bacillota</taxon>
        <taxon>Clostridia</taxon>
        <taxon>Eubacteriales</taxon>
        <taxon>Clostridiales Family XVII. Incertae Sedis</taxon>
        <taxon>Sulfobacillus</taxon>
    </lineage>
</organism>
<keyword evidence="1" id="KW-0808">Transferase</keyword>
<evidence type="ECO:0000313" key="1">
    <source>
        <dbReference type="EMBL" id="PSR28930.1"/>
    </source>
</evidence>
<evidence type="ECO:0000313" key="2">
    <source>
        <dbReference type="Proteomes" id="UP000242972"/>
    </source>
</evidence>
<dbReference type="Proteomes" id="UP000242972">
    <property type="component" value="Unassembled WGS sequence"/>
</dbReference>
<keyword evidence="1" id="KW-0489">Methyltransferase</keyword>
<dbReference type="GO" id="GO:0008168">
    <property type="term" value="F:methyltransferase activity"/>
    <property type="evidence" value="ECO:0007669"/>
    <property type="project" value="UniProtKB-KW"/>
</dbReference>
<dbReference type="GO" id="GO:0032259">
    <property type="term" value="P:methylation"/>
    <property type="evidence" value="ECO:0007669"/>
    <property type="project" value="UniProtKB-KW"/>
</dbReference>
<protein>
    <submittedName>
        <fullName evidence="1">DNA methyltransferase</fullName>
    </submittedName>
</protein>
<proteinExistence type="predicted"/>
<dbReference type="AlphaFoldDB" id="A0A2T2X355"/>
<name>A0A2T2X355_9FIRM</name>
<comment type="caution">
    <text evidence="1">The sequence shown here is derived from an EMBL/GenBank/DDBJ whole genome shotgun (WGS) entry which is preliminary data.</text>
</comment>
<dbReference type="EMBL" id="PXYW01000093">
    <property type="protein sequence ID" value="PSR28930.1"/>
    <property type="molecule type" value="Genomic_DNA"/>
</dbReference>
<reference evidence="1 2" key="1">
    <citation type="journal article" date="2014" name="BMC Genomics">
        <title>Comparison of environmental and isolate Sulfobacillus genomes reveals diverse carbon, sulfur, nitrogen, and hydrogen metabolisms.</title>
        <authorList>
            <person name="Justice N.B."/>
            <person name="Norman A."/>
            <person name="Brown C.T."/>
            <person name="Singh A."/>
            <person name="Thomas B.C."/>
            <person name="Banfield J.F."/>
        </authorList>
    </citation>
    <scope>NUCLEOTIDE SEQUENCE [LARGE SCALE GENOMIC DNA]</scope>
    <source>
        <strain evidence="1">AMDSBA4</strain>
    </source>
</reference>